<keyword evidence="5" id="KW-0809">Transit peptide</keyword>
<gene>
    <name evidence="10" type="ORF">GCM10022216_12990</name>
</gene>
<keyword evidence="6" id="KW-0443">Lipid metabolism</keyword>
<reference evidence="11" key="1">
    <citation type="journal article" date="2019" name="Int. J. Syst. Evol. Microbiol.">
        <title>The Global Catalogue of Microorganisms (GCM) 10K type strain sequencing project: providing services to taxonomists for standard genome sequencing and annotation.</title>
        <authorList>
            <consortium name="The Broad Institute Genomics Platform"/>
            <consortium name="The Broad Institute Genome Sequencing Center for Infectious Disease"/>
            <person name="Wu L."/>
            <person name="Ma J."/>
        </authorList>
    </citation>
    <scope>NUCLEOTIDE SEQUENCE [LARGE SCALE GENOMIC DNA]</scope>
    <source>
        <strain evidence="11">JCM 16704</strain>
    </source>
</reference>
<evidence type="ECO:0000256" key="7">
    <source>
        <dbReference type="ARBA" id="ARBA00023160"/>
    </source>
</evidence>
<evidence type="ECO:0000313" key="11">
    <source>
        <dbReference type="Proteomes" id="UP001500101"/>
    </source>
</evidence>
<dbReference type="EMBL" id="BAAAZI010000006">
    <property type="protein sequence ID" value="GAA4137222.1"/>
    <property type="molecule type" value="Genomic_DNA"/>
</dbReference>
<evidence type="ECO:0000256" key="5">
    <source>
        <dbReference type="ARBA" id="ARBA00022946"/>
    </source>
</evidence>
<keyword evidence="4" id="KW-0276">Fatty acid metabolism</keyword>
<comment type="similarity">
    <text evidence="1">Belongs to the acyl-ACP thioesterase family.</text>
</comment>
<dbReference type="Pfam" id="PF20791">
    <property type="entry name" value="Acyl-ACP_TE_C"/>
    <property type="match status" value="1"/>
</dbReference>
<dbReference type="PANTHER" id="PTHR31727:SF6">
    <property type="entry name" value="OLEOYL-ACYL CARRIER PROTEIN THIOESTERASE 1, CHLOROPLASTIC"/>
    <property type="match status" value="1"/>
</dbReference>
<sequence length="244" mass="28457">MNVEQGIFQMDYWMNFTQCYPNGQIKFSELNNLLQLTASEHAENIGFGYRTMLKAKQSWVLSRMLIEVDSLPRYMEKITIRTWIQEFTGSRTLRNFEVLQHDQVLVRASSLWVVFNMATRRADKIAIDSQYHDILSDRSSTHASVAKVDGSIPFHTIAEYKIKLSDLDIVNHANNVKYMEWCFDAMDPKIILNGSIKSLEMNFLKELKYNDVVLINESEKAVETVTYNIQKEDKIHFLMKLGLR</sequence>
<dbReference type="Pfam" id="PF01643">
    <property type="entry name" value="Acyl-ACP_TE"/>
    <property type="match status" value="1"/>
</dbReference>
<name>A0ABP7YJX6_9SPHI</name>
<evidence type="ECO:0008006" key="12">
    <source>
        <dbReference type="Google" id="ProtNLM"/>
    </source>
</evidence>
<dbReference type="Proteomes" id="UP001500101">
    <property type="component" value="Unassembled WGS sequence"/>
</dbReference>
<proteinExistence type="inferred from homology"/>
<dbReference type="RefSeq" id="WP_344673809.1">
    <property type="nucleotide sequence ID" value="NZ_BAAAZI010000006.1"/>
</dbReference>
<feature type="domain" description="Acyl-ACP thioesterase N-terminal hotdog" evidence="8">
    <location>
        <begin position="7"/>
        <end position="126"/>
    </location>
</feature>
<evidence type="ECO:0000256" key="2">
    <source>
        <dbReference type="ARBA" id="ARBA00022516"/>
    </source>
</evidence>
<keyword evidence="2" id="KW-0444">Lipid biosynthesis</keyword>
<comment type="caution">
    <text evidence="10">The sequence shown here is derived from an EMBL/GenBank/DDBJ whole genome shotgun (WGS) entry which is preliminary data.</text>
</comment>
<evidence type="ECO:0000259" key="9">
    <source>
        <dbReference type="Pfam" id="PF20791"/>
    </source>
</evidence>
<protein>
    <recommendedName>
        <fullName evidence="12">Acyl-ACP thioesterase</fullName>
    </recommendedName>
</protein>
<organism evidence="10 11">
    <name type="scientific">Sphingobacterium kyonggiense</name>
    <dbReference type="NCBI Taxonomy" id="714075"/>
    <lineage>
        <taxon>Bacteria</taxon>
        <taxon>Pseudomonadati</taxon>
        <taxon>Bacteroidota</taxon>
        <taxon>Sphingobacteriia</taxon>
        <taxon>Sphingobacteriales</taxon>
        <taxon>Sphingobacteriaceae</taxon>
        <taxon>Sphingobacterium</taxon>
    </lineage>
</organism>
<keyword evidence="11" id="KW-1185">Reference proteome</keyword>
<dbReference type="InterPro" id="IPR049427">
    <property type="entry name" value="Acyl-ACP_TE_C"/>
</dbReference>
<accession>A0ABP7YJX6</accession>
<dbReference type="InterPro" id="IPR045023">
    <property type="entry name" value="FATA/B"/>
</dbReference>
<feature type="domain" description="Acyl-ACP thioesterase-like C-terminal" evidence="9">
    <location>
        <begin position="156"/>
        <end position="229"/>
    </location>
</feature>
<evidence type="ECO:0000256" key="4">
    <source>
        <dbReference type="ARBA" id="ARBA00022832"/>
    </source>
</evidence>
<evidence type="ECO:0000256" key="6">
    <source>
        <dbReference type="ARBA" id="ARBA00023098"/>
    </source>
</evidence>
<dbReference type="CDD" id="cd00586">
    <property type="entry name" value="4HBT"/>
    <property type="match status" value="1"/>
</dbReference>
<evidence type="ECO:0000256" key="3">
    <source>
        <dbReference type="ARBA" id="ARBA00022801"/>
    </source>
</evidence>
<keyword evidence="3" id="KW-0378">Hydrolase</keyword>
<evidence type="ECO:0000256" key="1">
    <source>
        <dbReference type="ARBA" id="ARBA00006500"/>
    </source>
</evidence>
<dbReference type="InterPro" id="IPR029069">
    <property type="entry name" value="HotDog_dom_sf"/>
</dbReference>
<evidence type="ECO:0000259" key="8">
    <source>
        <dbReference type="Pfam" id="PF01643"/>
    </source>
</evidence>
<dbReference type="InterPro" id="IPR002864">
    <property type="entry name" value="Acyl-ACP_thioesterase_NHD"/>
</dbReference>
<keyword evidence="7" id="KW-0275">Fatty acid biosynthesis</keyword>
<evidence type="ECO:0000313" key="10">
    <source>
        <dbReference type="EMBL" id="GAA4137222.1"/>
    </source>
</evidence>
<dbReference type="PANTHER" id="PTHR31727">
    <property type="entry name" value="OLEOYL-ACYL CARRIER PROTEIN THIOESTERASE 1, CHLOROPLASTIC"/>
    <property type="match status" value="1"/>
</dbReference>
<dbReference type="Gene3D" id="3.10.129.10">
    <property type="entry name" value="Hotdog Thioesterase"/>
    <property type="match status" value="2"/>
</dbReference>
<dbReference type="SUPFAM" id="SSF54637">
    <property type="entry name" value="Thioesterase/thiol ester dehydrase-isomerase"/>
    <property type="match status" value="2"/>
</dbReference>